<dbReference type="SUPFAM" id="SSF89155">
    <property type="entry name" value="TorD-like"/>
    <property type="match status" value="1"/>
</dbReference>
<comment type="caution">
    <text evidence="2">The sequence shown here is derived from an EMBL/GenBank/DDBJ whole genome shotgun (WGS) entry which is preliminary data.</text>
</comment>
<name>A0A0A6PPM2_9GAMM</name>
<dbReference type="PANTHER" id="PTHR34227:SF1">
    <property type="entry name" value="DIMETHYL SULFOXIDE REDUCTASE CHAPERONE-RELATED"/>
    <property type="match status" value="1"/>
</dbReference>
<organism evidence="2 3">
    <name type="scientific">Candidatus Thiomargarita nelsonii</name>
    <dbReference type="NCBI Taxonomy" id="1003181"/>
    <lineage>
        <taxon>Bacteria</taxon>
        <taxon>Pseudomonadati</taxon>
        <taxon>Pseudomonadota</taxon>
        <taxon>Gammaproteobacteria</taxon>
        <taxon>Thiotrichales</taxon>
        <taxon>Thiotrichaceae</taxon>
        <taxon>Thiomargarita</taxon>
    </lineage>
</organism>
<protein>
    <submittedName>
        <fullName evidence="2">Uncharacterized protein</fullName>
    </submittedName>
</protein>
<dbReference type="EMBL" id="JSZA02000148">
    <property type="protein sequence ID" value="KHD09645.1"/>
    <property type="molecule type" value="Genomic_DNA"/>
</dbReference>
<gene>
    <name evidence="2" type="ORF">PN36_26025</name>
</gene>
<evidence type="ECO:0000313" key="2">
    <source>
        <dbReference type="EMBL" id="KHD09645.1"/>
    </source>
</evidence>
<evidence type="ECO:0000256" key="1">
    <source>
        <dbReference type="ARBA" id="ARBA00023186"/>
    </source>
</evidence>
<keyword evidence="3" id="KW-1185">Reference proteome</keyword>
<reference evidence="2 3" key="1">
    <citation type="journal article" date="2016" name="Front. Microbiol.">
        <title>Single-Cell (Meta-)Genomics of a Dimorphic Candidatus Thiomargarita nelsonii Reveals Genomic Plasticity.</title>
        <authorList>
            <person name="Flood B.E."/>
            <person name="Fliss P."/>
            <person name="Jones D.S."/>
            <person name="Dick G.J."/>
            <person name="Jain S."/>
            <person name="Kaster A.K."/>
            <person name="Winkel M."/>
            <person name="Mussmann M."/>
            <person name="Bailey J."/>
        </authorList>
    </citation>
    <scope>NUCLEOTIDE SEQUENCE [LARGE SCALE GENOMIC DNA]</scope>
    <source>
        <strain evidence="2">Hydrate Ridge</strain>
    </source>
</reference>
<keyword evidence="1" id="KW-0143">Chaperone</keyword>
<proteinExistence type="predicted"/>
<dbReference type="InterPro" id="IPR050289">
    <property type="entry name" value="TorD/DmsD_chaperones"/>
</dbReference>
<dbReference type="InterPro" id="IPR036411">
    <property type="entry name" value="TorD-like_sf"/>
</dbReference>
<dbReference type="Pfam" id="PF02613">
    <property type="entry name" value="Nitrate_red_del"/>
    <property type="match status" value="1"/>
</dbReference>
<dbReference type="PANTHER" id="PTHR34227">
    <property type="entry name" value="CHAPERONE PROTEIN YCDY"/>
    <property type="match status" value="1"/>
</dbReference>
<dbReference type="AlphaFoldDB" id="A0A0A6PPM2"/>
<dbReference type="InterPro" id="IPR020945">
    <property type="entry name" value="DMSO/NO3_reduct_chaperone"/>
</dbReference>
<dbReference type="Proteomes" id="UP000030428">
    <property type="component" value="Unassembled WGS sequence"/>
</dbReference>
<sequence length="236" mass="26612">MTEISTNAPIKWFKNGPAQPLVEWSKEELEHLALLAQADLVFLIAQLFAPPSAEMQRLLEIEIPDIEKLLDNSMLPASDTFAGHYQKIREQAQSLNLETWAAEYKHLFEGNVAACPINESSFIQRDKSVNLAEIAEFYQTFGFDSEKADHLTSELEFVALLLVKLAQIKEAKRTTHDALSSFSFNHLGKWLATFCARLIETSTLPIYQEMAQLLLSAWSEILTINQLSTPEAMPLS</sequence>
<accession>A0A0A6PPM2</accession>
<evidence type="ECO:0000313" key="3">
    <source>
        <dbReference type="Proteomes" id="UP000030428"/>
    </source>
</evidence>
<dbReference type="Gene3D" id="1.10.3480.10">
    <property type="entry name" value="TorD-like"/>
    <property type="match status" value="1"/>
</dbReference>